<evidence type="ECO:0000313" key="3">
    <source>
        <dbReference type="Proteomes" id="UP000294558"/>
    </source>
</evidence>
<gene>
    <name evidence="2" type="ORF">BDK89_3704</name>
</gene>
<sequence length="246" mass="24691">MQRSPLRNWAAGAATIGLVGLTSACGGSSEAADTGSDEIASLVDDTDQTVTDGSDTGGTADIDIDEAALEFSECLRGEGLDVPDIGVDADGNINLRDAFAEAGPGQDGFREAMEVCGEILEGVAFGGGAGGARDDSAIADAFLELTECIRAEGFEDIPDLTFQAPGGRPGADGEAPEPPADGEAPEPGQGRGQGEFGDRTSQIATQLELDPDDPEVIAALDECMPILDDALGGFGGAGGGQAAEEG</sequence>
<accession>A0A4R7I496</accession>
<keyword evidence="3" id="KW-1185">Reference proteome</keyword>
<reference evidence="2 3" key="1">
    <citation type="submission" date="2019-03" db="EMBL/GenBank/DDBJ databases">
        <title>Sequencing the genomes of 1000 actinobacteria strains.</title>
        <authorList>
            <person name="Klenk H.-P."/>
        </authorList>
    </citation>
    <scope>NUCLEOTIDE SEQUENCE [LARGE SCALE GENOMIC DNA]</scope>
    <source>
        <strain evidence="2 3">DSM 18936</strain>
    </source>
</reference>
<name>A0A4R7I496_9ACTN</name>
<evidence type="ECO:0000313" key="2">
    <source>
        <dbReference type="EMBL" id="TDT18090.1"/>
    </source>
</evidence>
<dbReference type="AlphaFoldDB" id="A0A4R7I496"/>
<proteinExistence type="predicted"/>
<evidence type="ECO:0000256" key="1">
    <source>
        <dbReference type="SAM" id="MobiDB-lite"/>
    </source>
</evidence>
<comment type="caution">
    <text evidence="2">The sequence shown here is derived from an EMBL/GenBank/DDBJ whole genome shotgun (WGS) entry which is preliminary data.</text>
</comment>
<organism evidence="2 3">
    <name type="scientific">Ilumatobacter fluminis</name>
    <dbReference type="NCBI Taxonomy" id="467091"/>
    <lineage>
        <taxon>Bacteria</taxon>
        <taxon>Bacillati</taxon>
        <taxon>Actinomycetota</taxon>
        <taxon>Acidimicrobiia</taxon>
        <taxon>Acidimicrobiales</taxon>
        <taxon>Ilumatobacteraceae</taxon>
        <taxon>Ilumatobacter</taxon>
    </lineage>
</organism>
<protein>
    <submittedName>
        <fullName evidence="2">Uncharacterized protein</fullName>
    </submittedName>
</protein>
<feature type="region of interest" description="Disordered" evidence="1">
    <location>
        <begin position="156"/>
        <end position="215"/>
    </location>
</feature>
<dbReference type="RefSeq" id="WP_133870329.1">
    <property type="nucleotide sequence ID" value="NZ_SOAU01000001.1"/>
</dbReference>
<dbReference type="Proteomes" id="UP000294558">
    <property type="component" value="Unassembled WGS sequence"/>
</dbReference>
<dbReference type="EMBL" id="SOAU01000001">
    <property type="protein sequence ID" value="TDT18090.1"/>
    <property type="molecule type" value="Genomic_DNA"/>
</dbReference>
<dbReference type="OrthoDB" id="7949713at2"/>
<dbReference type="PROSITE" id="PS51257">
    <property type="entry name" value="PROKAR_LIPOPROTEIN"/>
    <property type="match status" value="1"/>
</dbReference>